<dbReference type="EMBL" id="CAHS01000015">
    <property type="protein sequence ID" value="CCG87957.1"/>
    <property type="molecule type" value="Genomic_DNA"/>
</dbReference>
<dbReference type="RefSeq" id="WP_023655736.1">
    <property type="nucleotide sequence ID" value="NZ_CAHS01000015.1"/>
</dbReference>
<comment type="caution">
    <text evidence="1">The sequence shown here is derived from an EMBL/GenBank/DDBJ whole genome shotgun (WGS) entry which is preliminary data.</text>
</comment>
<accession>V5Z9A2</accession>
<organism evidence="1 2">
    <name type="scientific">Erwinia piriflorinigrans CFBP 5888</name>
    <dbReference type="NCBI Taxonomy" id="1161919"/>
    <lineage>
        <taxon>Bacteria</taxon>
        <taxon>Pseudomonadati</taxon>
        <taxon>Pseudomonadota</taxon>
        <taxon>Gammaproteobacteria</taxon>
        <taxon>Enterobacterales</taxon>
        <taxon>Erwiniaceae</taxon>
        <taxon>Erwinia</taxon>
    </lineage>
</organism>
<evidence type="ECO:0000313" key="2">
    <source>
        <dbReference type="Proteomes" id="UP000018217"/>
    </source>
</evidence>
<sequence>MSHRAQPLSRQPDKRLTLPGQVIALYERDNVSGNLVLSWPALFTN</sequence>
<name>V5Z9A2_9GAMM</name>
<keyword evidence="2" id="KW-1185">Reference proteome</keyword>
<evidence type="ECO:0000313" key="1">
    <source>
        <dbReference type="EMBL" id="CCG87957.1"/>
    </source>
</evidence>
<gene>
    <name evidence="1" type="ORF">EPIR_2594</name>
</gene>
<reference evidence="1 2" key="1">
    <citation type="journal article" date="2013" name="Syst. Appl. Microbiol.">
        <title>Phylogenetic position and virulence apparatus of the pear flower necrosis pathogen Erwinia piriflorinigrans CFBP 5888T as assessed by comparative genomics.</title>
        <authorList>
            <person name="Smits T.H."/>
            <person name="Rezzonico F."/>
            <person name="Lopez M.M."/>
            <person name="Blom J."/>
            <person name="Goesmann A."/>
            <person name="Frey J.E."/>
            <person name="Duffy B."/>
        </authorList>
    </citation>
    <scope>NUCLEOTIDE SEQUENCE [LARGE SCALE GENOMIC DNA]</scope>
    <source>
        <strain evidence="2">CFBP5888</strain>
    </source>
</reference>
<dbReference type="AlphaFoldDB" id="V5Z9A2"/>
<proteinExistence type="predicted"/>
<protein>
    <submittedName>
        <fullName evidence="1">Uncharacterized protein</fullName>
    </submittedName>
</protein>
<dbReference type="Proteomes" id="UP000018217">
    <property type="component" value="Unassembled WGS sequence"/>
</dbReference>